<evidence type="ECO:0000313" key="4">
    <source>
        <dbReference type="Proteomes" id="UP000001555"/>
    </source>
</evidence>
<reference evidence="2 4" key="1">
    <citation type="submission" date="2008-03" db="EMBL/GenBank/DDBJ databases">
        <title>Annotation of Ixodes scapularis.</title>
        <authorList>
            <consortium name="Ixodes scapularis Genome Project Consortium"/>
            <person name="Caler E."/>
            <person name="Hannick L.I."/>
            <person name="Bidwell S."/>
            <person name="Joardar V."/>
            <person name="Thiagarajan M."/>
            <person name="Amedeo P."/>
            <person name="Galinsky K.J."/>
            <person name="Schobel S."/>
            <person name="Inman J."/>
            <person name="Hostetler J."/>
            <person name="Miller J."/>
            <person name="Hammond M."/>
            <person name="Megy K."/>
            <person name="Lawson D."/>
            <person name="Kodira C."/>
            <person name="Sutton G."/>
            <person name="Meyer J."/>
            <person name="Hill C.A."/>
            <person name="Birren B."/>
            <person name="Nene V."/>
            <person name="Collins F."/>
            <person name="Alarcon-Chaidez F."/>
            <person name="Wikel S."/>
            <person name="Strausberg R."/>
        </authorList>
    </citation>
    <scope>NUCLEOTIDE SEQUENCE [LARGE SCALE GENOMIC DNA]</scope>
    <source>
        <strain evidence="4">Wikel</strain>
        <strain evidence="2">Wikel colony</strain>
    </source>
</reference>
<dbReference type="Proteomes" id="UP000001555">
    <property type="component" value="Unassembled WGS sequence"/>
</dbReference>
<feature type="compositionally biased region" description="Basic and acidic residues" evidence="1">
    <location>
        <begin position="51"/>
        <end position="66"/>
    </location>
</feature>
<evidence type="ECO:0000256" key="1">
    <source>
        <dbReference type="SAM" id="MobiDB-lite"/>
    </source>
</evidence>
<protein>
    <submittedName>
        <fullName evidence="2 3">Uncharacterized protein</fullName>
    </submittedName>
</protein>
<reference evidence="3" key="2">
    <citation type="submission" date="2020-05" db="UniProtKB">
        <authorList>
            <consortium name="EnsemblMetazoa"/>
        </authorList>
    </citation>
    <scope>IDENTIFICATION</scope>
    <source>
        <strain evidence="3">wikel</strain>
    </source>
</reference>
<sequence>MNETHITVAAIPRNYITADTAIRLRPPHDDRAPGDGPFHASVSPAHTSTVHKTDTARMTTDPEPRSRRALGPRRASTFLDRCSNEALLVRRPRGDGRRRLLG</sequence>
<feature type="region of interest" description="Disordered" evidence="1">
    <location>
        <begin position="23"/>
        <end position="76"/>
    </location>
</feature>
<accession>B7Q599</accession>
<name>B7Q599_IXOSC</name>
<organism>
    <name type="scientific">Ixodes scapularis</name>
    <name type="common">Black-legged tick</name>
    <name type="synonym">Deer tick</name>
    <dbReference type="NCBI Taxonomy" id="6945"/>
    <lineage>
        <taxon>Eukaryota</taxon>
        <taxon>Metazoa</taxon>
        <taxon>Ecdysozoa</taxon>
        <taxon>Arthropoda</taxon>
        <taxon>Chelicerata</taxon>
        <taxon>Arachnida</taxon>
        <taxon>Acari</taxon>
        <taxon>Parasitiformes</taxon>
        <taxon>Ixodida</taxon>
        <taxon>Ixodoidea</taxon>
        <taxon>Ixodidae</taxon>
        <taxon>Ixodinae</taxon>
        <taxon>Ixodes</taxon>
    </lineage>
</organism>
<gene>
    <name evidence="2" type="ORF">IscW_ISCW010520</name>
</gene>
<dbReference type="EMBL" id="ABJB010038414">
    <property type="status" value="NOT_ANNOTATED_CDS"/>
    <property type="molecule type" value="Genomic_DNA"/>
</dbReference>
<evidence type="ECO:0000313" key="2">
    <source>
        <dbReference type="EMBL" id="EEC14021.1"/>
    </source>
</evidence>
<dbReference type="HOGENOM" id="CLU_2280467_0_0_1"/>
<dbReference type="InParanoid" id="B7Q599"/>
<dbReference type="VEuPathDB" id="VectorBase:ISCW010520"/>
<dbReference type="AlphaFoldDB" id="B7Q599"/>
<keyword evidence="4" id="KW-1185">Reference proteome</keyword>
<dbReference type="EnsemblMetazoa" id="ISCW010520-RA">
    <property type="protein sequence ID" value="ISCW010520-PA"/>
    <property type="gene ID" value="ISCW010520"/>
</dbReference>
<evidence type="ECO:0000313" key="3">
    <source>
        <dbReference type="EnsemblMetazoa" id="ISCW010520-PA"/>
    </source>
</evidence>
<dbReference type="EMBL" id="DS860349">
    <property type="protein sequence ID" value="EEC14021.1"/>
    <property type="molecule type" value="Genomic_DNA"/>
</dbReference>
<dbReference type="PaxDb" id="6945-B7Q599"/>
<dbReference type="VEuPathDB" id="VectorBase:ISCI010520"/>
<proteinExistence type="predicted"/>